<dbReference type="EMBL" id="JAUKUA010000002">
    <property type="protein sequence ID" value="KAK0725665.1"/>
    <property type="molecule type" value="Genomic_DNA"/>
</dbReference>
<accession>A0AA40B0Z0</accession>
<reference evidence="1" key="1">
    <citation type="submission" date="2023-06" db="EMBL/GenBank/DDBJ databases">
        <title>Genome-scale phylogeny and comparative genomics of the fungal order Sordariales.</title>
        <authorList>
            <consortium name="Lawrence Berkeley National Laboratory"/>
            <person name="Hensen N."/>
            <person name="Bonometti L."/>
            <person name="Westerberg I."/>
            <person name="Brannstrom I.O."/>
            <person name="Guillou S."/>
            <person name="Cros-Aarteil S."/>
            <person name="Calhoun S."/>
            <person name="Haridas S."/>
            <person name="Kuo A."/>
            <person name="Mondo S."/>
            <person name="Pangilinan J."/>
            <person name="Riley R."/>
            <person name="Labutti K."/>
            <person name="Andreopoulos B."/>
            <person name="Lipzen A."/>
            <person name="Chen C."/>
            <person name="Yanf M."/>
            <person name="Daum C."/>
            <person name="Ng V."/>
            <person name="Clum A."/>
            <person name="Steindorff A."/>
            <person name="Ohm R."/>
            <person name="Martin F."/>
            <person name="Silar P."/>
            <person name="Natvig D."/>
            <person name="Lalanne C."/>
            <person name="Gautier V."/>
            <person name="Ament-Velasquez S.L."/>
            <person name="Kruys A."/>
            <person name="Hutchinson M.I."/>
            <person name="Powell A.J."/>
            <person name="Barry K."/>
            <person name="Miller A.N."/>
            <person name="Grigoriev I.V."/>
            <person name="Debuchy R."/>
            <person name="Gladieux P."/>
            <person name="Thoren M.H."/>
            <person name="Johannesson H."/>
        </authorList>
    </citation>
    <scope>NUCLEOTIDE SEQUENCE</scope>
    <source>
        <strain evidence="1">SMH4607-1</strain>
    </source>
</reference>
<name>A0AA40B0Z0_9PEZI</name>
<feature type="non-terminal residue" evidence="1">
    <location>
        <position position="1"/>
    </location>
</feature>
<sequence length="97" mass="10680">VSWRTGSKPRNTELANGTLAACQVAAGDADLDSFTTMASLTPLPAYTDTSNNRRKEYHATVRVKTIVQSTINKHQVAHIYIDKVATQVQQPTAQPRR</sequence>
<evidence type="ECO:0000313" key="2">
    <source>
        <dbReference type="Proteomes" id="UP001172102"/>
    </source>
</evidence>
<dbReference type="AlphaFoldDB" id="A0AA40B0Z0"/>
<organism evidence="1 2">
    <name type="scientific">Lasiosphaeris hirsuta</name>
    <dbReference type="NCBI Taxonomy" id="260670"/>
    <lineage>
        <taxon>Eukaryota</taxon>
        <taxon>Fungi</taxon>
        <taxon>Dikarya</taxon>
        <taxon>Ascomycota</taxon>
        <taxon>Pezizomycotina</taxon>
        <taxon>Sordariomycetes</taxon>
        <taxon>Sordariomycetidae</taxon>
        <taxon>Sordariales</taxon>
        <taxon>Lasiosphaeriaceae</taxon>
        <taxon>Lasiosphaeris</taxon>
    </lineage>
</organism>
<keyword evidence="2" id="KW-1185">Reference proteome</keyword>
<gene>
    <name evidence="1" type="ORF">B0H67DRAFT_479622</name>
</gene>
<comment type="caution">
    <text evidence="1">The sequence shown here is derived from an EMBL/GenBank/DDBJ whole genome shotgun (WGS) entry which is preliminary data.</text>
</comment>
<protein>
    <submittedName>
        <fullName evidence="1">Uncharacterized protein</fullName>
    </submittedName>
</protein>
<evidence type="ECO:0000313" key="1">
    <source>
        <dbReference type="EMBL" id="KAK0725665.1"/>
    </source>
</evidence>
<proteinExistence type="predicted"/>
<dbReference type="Proteomes" id="UP001172102">
    <property type="component" value="Unassembled WGS sequence"/>
</dbReference>